<dbReference type="PANTHER" id="PTHR30399:SF1">
    <property type="entry name" value="UTP PYROPHOSPHATASE"/>
    <property type="match status" value="1"/>
</dbReference>
<name>A0A7G3G9K8_9NEIS</name>
<reference evidence="2 3" key="1">
    <citation type="submission" date="2018-01" db="EMBL/GenBank/DDBJ databases">
        <title>Genome sequence of Iodobacter sp. strain PCH194 isolated from Indian Trans-Himalaya.</title>
        <authorList>
            <person name="Kumar V."/>
            <person name="Thakur V."/>
            <person name="Kumar S."/>
            <person name="Singh D."/>
        </authorList>
    </citation>
    <scope>NUCLEOTIDE SEQUENCE [LARGE SCALE GENOMIC DNA]</scope>
    <source>
        <strain evidence="2 3">PCH194</strain>
    </source>
</reference>
<dbReference type="InterPro" id="IPR002725">
    <property type="entry name" value="YgjP-like_metallopeptidase"/>
</dbReference>
<sequence>MERADGLAATAVVCKLSQKPLGSCTALGDIRLNWRLMQAPPQVIDYVVIHELAHLVELNHSSRFWDIVAEACPDWKTKRLWLKQNGALLFAW</sequence>
<dbReference type="Pfam" id="PF01863">
    <property type="entry name" value="YgjP-like"/>
    <property type="match status" value="1"/>
</dbReference>
<dbReference type="CDD" id="cd07344">
    <property type="entry name" value="M48_yhfN_like"/>
    <property type="match status" value="1"/>
</dbReference>
<evidence type="ECO:0000259" key="1">
    <source>
        <dbReference type="Pfam" id="PF01863"/>
    </source>
</evidence>
<accession>A0A7G3G9K8</accession>
<dbReference type="KEGG" id="ifl:C1H71_10180"/>
<dbReference type="Proteomes" id="UP000515917">
    <property type="component" value="Chromosome"/>
</dbReference>
<organism evidence="2 3">
    <name type="scientific">Iodobacter fluviatilis</name>
    <dbReference type="NCBI Taxonomy" id="537"/>
    <lineage>
        <taxon>Bacteria</taxon>
        <taxon>Pseudomonadati</taxon>
        <taxon>Pseudomonadota</taxon>
        <taxon>Betaproteobacteria</taxon>
        <taxon>Neisseriales</taxon>
        <taxon>Chitinibacteraceae</taxon>
        <taxon>Iodobacter</taxon>
    </lineage>
</organism>
<proteinExistence type="predicted"/>
<keyword evidence="3" id="KW-1185">Reference proteome</keyword>
<evidence type="ECO:0000313" key="3">
    <source>
        <dbReference type="Proteomes" id="UP000515917"/>
    </source>
</evidence>
<evidence type="ECO:0000313" key="2">
    <source>
        <dbReference type="EMBL" id="QBC43879.1"/>
    </source>
</evidence>
<dbReference type="EMBL" id="CP025781">
    <property type="protein sequence ID" value="QBC43879.1"/>
    <property type="molecule type" value="Genomic_DNA"/>
</dbReference>
<protein>
    <recommendedName>
        <fullName evidence="1">YgjP-like metallopeptidase domain-containing protein</fullName>
    </recommendedName>
</protein>
<dbReference type="PANTHER" id="PTHR30399">
    <property type="entry name" value="UNCHARACTERIZED PROTEIN YGJP"/>
    <property type="match status" value="1"/>
</dbReference>
<dbReference type="AlphaFoldDB" id="A0A7G3G9K8"/>
<dbReference type="Gene3D" id="3.30.2010.10">
    <property type="entry name" value="Metalloproteases ('zincins'), catalytic domain"/>
    <property type="match status" value="1"/>
</dbReference>
<gene>
    <name evidence="2" type="ORF">C1H71_10180</name>
</gene>
<dbReference type="InterPro" id="IPR053136">
    <property type="entry name" value="UTP_pyrophosphatase-like"/>
</dbReference>
<feature type="domain" description="YgjP-like metallopeptidase" evidence="1">
    <location>
        <begin position="7"/>
        <end position="85"/>
    </location>
</feature>